<dbReference type="Proteomes" id="UP001174997">
    <property type="component" value="Unassembled WGS sequence"/>
</dbReference>
<protein>
    <submittedName>
        <fullName evidence="2">Uncharacterized protein</fullName>
    </submittedName>
</protein>
<gene>
    <name evidence="2" type="ORF">QBC41DRAFT_306511</name>
</gene>
<organism evidence="2 3">
    <name type="scientific">Cercophora samala</name>
    <dbReference type="NCBI Taxonomy" id="330535"/>
    <lineage>
        <taxon>Eukaryota</taxon>
        <taxon>Fungi</taxon>
        <taxon>Dikarya</taxon>
        <taxon>Ascomycota</taxon>
        <taxon>Pezizomycotina</taxon>
        <taxon>Sordariomycetes</taxon>
        <taxon>Sordariomycetidae</taxon>
        <taxon>Sordariales</taxon>
        <taxon>Lasiosphaeriaceae</taxon>
        <taxon>Cercophora</taxon>
    </lineage>
</organism>
<evidence type="ECO:0000313" key="3">
    <source>
        <dbReference type="Proteomes" id="UP001174997"/>
    </source>
</evidence>
<proteinExistence type="predicted"/>
<comment type="caution">
    <text evidence="2">The sequence shown here is derived from an EMBL/GenBank/DDBJ whole genome shotgun (WGS) entry which is preliminary data.</text>
</comment>
<accession>A0AA40D6E1</accession>
<name>A0AA40D6E1_9PEZI</name>
<keyword evidence="1" id="KW-0732">Signal</keyword>
<evidence type="ECO:0000313" key="2">
    <source>
        <dbReference type="EMBL" id="KAK0664511.1"/>
    </source>
</evidence>
<sequence length="237" mass="25241">MIFPTASTSLALLAAATAAVRASSSSPPSARSQPPVLFHGTSVVIIPSSETSSPANSTVRAANFFCYMAEEGYFSFGWWVTPSPQTNKTHCTPDSPRYHWYEHASKLSCDSGRGTCTYSTQNVAVRAPNRAAPVPFPERKLQYTIRPLDVGNGGYGQMAVSWIDDGGVMVYGVGTRQVLSNGEERTRGDCEKAMGTLRGVYERYKPGLAMEVEWDVCGGGGDGGRLVRQGGGGGGDL</sequence>
<keyword evidence="3" id="KW-1185">Reference proteome</keyword>
<reference evidence="2" key="1">
    <citation type="submission" date="2023-06" db="EMBL/GenBank/DDBJ databases">
        <title>Genome-scale phylogeny and comparative genomics of the fungal order Sordariales.</title>
        <authorList>
            <consortium name="Lawrence Berkeley National Laboratory"/>
            <person name="Hensen N."/>
            <person name="Bonometti L."/>
            <person name="Westerberg I."/>
            <person name="Brannstrom I.O."/>
            <person name="Guillou S."/>
            <person name="Cros-Aarteil S."/>
            <person name="Calhoun S."/>
            <person name="Haridas S."/>
            <person name="Kuo A."/>
            <person name="Mondo S."/>
            <person name="Pangilinan J."/>
            <person name="Riley R."/>
            <person name="Labutti K."/>
            <person name="Andreopoulos B."/>
            <person name="Lipzen A."/>
            <person name="Chen C."/>
            <person name="Yanf M."/>
            <person name="Daum C."/>
            <person name="Ng V."/>
            <person name="Clum A."/>
            <person name="Steindorff A."/>
            <person name="Ohm R."/>
            <person name="Martin F."/>
            <person name="Silar P."/>
            <person name="Natvig D."/>
            <person name="Lalanne C."/>
            <person name="Gautier V."/>
            <person name="Ament-Velasquez S.L."/>
            <person name="Kruys A."/>
            <person name="Hutchinson M.I."/>
            <person name="Powell A.J."/>
            <person name="Barry K."/>
            <person name="Miller A.N."/>
            <person name="Grigoriev I.V."/>
            <person name="Debuchy R."/>
            <person name="Gladieux P."/>
            <person name="Thoren M.H."/>
            <person name="Johannesson H."/>
        </authorList>
    </citation>
    <scope>NUCLEOTIDE SEQUENCE</scope>
    <source>
        <strain evidence="2">CBS 307.81</strain>
    </source>
</reference>
<dbReference type="AlphaFoldDB" id="A0AA40D6E1"/>
<dbReference type="EMBL" id="JAULSY010000120">
    <property type="protein sequence ID" value="KAK0664511.1"/>
    <property type="molecule type" value="Genomic_DNA"/>
</dbReference>
<evidence type="ECO:0000256" key="1">
    <source>
        <dbReference type="SAM" id="SignalP"/>
    </source>
</evidence>
<feature type="chain" id="PRO_5041336118" evidence="1">
    <location>
        <begin position="23"/>
        <end position="237"/>
    </location>
</feature>
<feature type="signal peptide" evidence="1">
    <location>
        <begin position="1"/>
        <end position="22"/>
    </location>
</feature>